<dbReference type="Gene3D" id="2.100.10.30">
    <property type="entry name" value="Jacalin-like lectin domain"/>
    <property type="match status" value="1"/>
</dbReference>
<name>A0A6V7NI92_ANACO</name>
<proteinExistence type="predicted"/>
<dbReference type="AlphaFoldDB" id="A0A6V7NI92"/>
<protein>
    <recommendedName>
        <fullName evidence="2">Jacalin-type lectin domain-containing protein</fullName>
    </recommendedName>
</protein>
<dbReference type="SMART" id="SM00915">
    <property type="entry name" value="Jacalin"/>
    <property type="match status" value="1"/>
</dbReference>
<evidence type="ECO:0000256" key="1">
    <source>
        <dbReference type="ARBA" id="ARBA00022734"/>
    </source>
</evidence>
<dbReference type="GO" id="GO:0030246">
    <property type="term" value="F:carbohydrate binding"/>
    <property type="evidence" value="ECO:0007669"/>
    <property type="project" value="UniProtKB-KW"/>
</dbReference>
<feature type="domain" description="Jacalin-type lectin" evidence="2">
    <location>
        <begin position="5"/>
        <end position="140"/>
    </location>
</feature>
<organism evidence="3">
    <name type="scientific">Ananas comosus var. bracteatus</name>
    <name type="common">red pineapple</name>
    <dbReference type="NCBI Taxonomy" id="296719"/>
    <lineage>
        <taxon>Eukaryota</taxon>
        <taxon>Viridiplantae</taxon>
        <taxon>Streptophyta</taxon>
        <taxon>Embryophyta</taxon>
        <taxon>Tracheophyta</taxon>
        <taxon>Spermatophyta</taxon>
        <taxon>Magnoliopsida</taxon>
        <taxon>Liliopsida</taxon>
        <taxon>Poales</taxon>
        <taxon>Bromeliaceae</taxon>
        <taxon>Bromelioideae</taxon>
        <taxon>Ananas</taxon>
    </lineage>
</organism>
<dbReference type="InterPro" id="IPR001229">
    <property type="entry name" value="Jacalin-like_lectin_dom"/>
</dbReference>
<dbReference type="SUPFAM" id="SSF51101">
    <property type="entry name" value="Mannose-binding lectins"/>
    <property type="match status" value="1"/>
</dbReference>
<evidence type="ECO:0000313" key="3">
    <source>
        <dbReference type="EMBL" id="CAD1818322.1"/>
    </source>
</evidence>
<dbReference type="PANTHER" id="PTHR46506">
    <property type="entry name" value="OS05G0143600 PROTEIN"/>
    <property type="match status" value="1"/>
</dbReference>
<dbReference type="Pfam" id="PF01419">
    <property type="entry name" value="Jacalin"/>
    <property type="match status" value="1"/>
</dbReference>
<sequence>MAGVAVQQGPWGGANGAVFDMHPQPIILGYTVWADSQYINGIQFQYGQGSSTSVYGTRRGTPTTVTFQPGEFLNGIEGSIDKIVGAYVVCSLTFNTNTSNTYGPYGSVQGSTFTFKSTAAIVGFFGRSAQQLNAIGIYID</sequence>
<dbReference type="InterPro" id="IPR036404">
    <property type="entry name" value="Jacalin-like_lectin_dom_sf"/>
</dbReference>
<evidence type="ECO:0000259" key="2">
    <source>
        <dbReference type="PROSITE" id="PS51752"/>
    </source>
</evidence>
<dbReference type="EMBL" id="LR862139">
    <property type="protein sequence ID" value="CAD1818322.1"/>
    <property type="molecule type" value="Genomic_DNA"/>
</dbReference>
<reference evidence="3" key="1">
    <citation type="submission" date="2020-07" db="EMBL/GenBank/DDBJ databases">
        <authorList>
            <person name="Lin J."/>
        </authorList>
    </citation>
    <scope>NUCLEOTIDE SEQUENCE</scope>
</reference>
<keyword evidence="1" id="KW-0430">Lectin</keyword>
<gene>
    <name evidence="3" type="ORF">CB5_LOCUS1533</name>
</gene>
<dbReference type="PROSITE" id="PS51752">
    <property type="entry name" value="JACALIN_LECTIN"/>
    <property type="match status" value="1"/>
</dbReference>
<accession>A0A6V7NI92</accession>